<dbReference type="Proteomes" id="UP000824116">
    <property type="component" value="Unassembled WGS sequence"/>
</dbReference>
<dbReference type="AlphaFoldDB" id="A0A9D2GAR5"/>
<reference evidence="10" key="2">
    <citation type="submission" date="2021-04" db="EMBL/GenBank/DDBJ databases">
        <authorList>
            <person name="Gilroy R."/>
        </authorList>
    </citation>
    <scope>NUCLEOTIDE SEQUENCE</scope>
    <source>
        <strain evidence="10">CHK196-3914</strain>
    </source>
</reference>
<keyword evidence="6" id="KW-0315">Glutamine amidotransferase</keyword>
<organism evidence="10 11">
    <name type="scientific">Candidatus Mediterraneibacter stercoravium</name>
    <dbReference type="NCBI Taxonomy" id="2838685"/>
    <lineage>
        <taxon>Bacteria</taxon>
        <taxon>Bacillati</taxon>
        <taxon>Bacillota</taxon>
        <taxon>Clostridia</taxon>
        <taxon>Lachnospirales</taxon>
        <taxon>Lachnospiraceae</taxon>
        <taxon>Mediterraneibacter</taxon>
    </lineage>
</organism>
<dbReference type="Gene3D" id="3.40.50.880">
    <property type="match status" value="1"/>
</dbReference>
<feature type="domain" description="CobQ/CobB/MinD/ParA nucleotide binding" evidence="8">
    <location>
        <begin position="7"/>
        <end position="197"/>
    </location>
</feature>
<feature type="region of interest" description="Disordered" evidence="7">
    <location>
        <begin position="482"/>
        <end position="502"/>
    </location>
</feature>
<accession>A0A9D2GAR5</accession>
<evidence type="ECO:0000259" key="8">
    <source>
        <dbReference type="Pfam" id="PF01656"/>
    </source>
</evidence>
<evidence type="ECO:0000256" key="5">
    <source>
        <dbReference type="ARBA" id="ARBA00022842"/>
    </source>
</evidence>
<evidence type="ECO:0000256" key="4">
    <source>
        <dbReference type="ARBA" id="ARBA00022840"/>
    </source>
</evidence>
<keyword evidence="5" id="KW-0460">Magnesium</keyword>
<dbReference type="GO" id="GO:0005524">
    <property type="term" value="F:ATP binding"/>
    <property type="evidence" value="ECO:0007669"/>
    <property type="project" value="UniProtKB-KW"/>
</dbReference>
<comment type="cofactor">
    <cofactor evidence="1">
        <name>Mg(2+)</name>
        <dbReference type="ChEBI" id="CHEBI:18420"/>
    </cofactor>
</comment>
<proteinExistence type="predicted"/>
<feature type="domain" description="CobB/CobQ-like glutamine amidotransferase" evidence="9">
    <location>
        <begin position="260"/>
        <end position="462"/>
    </location>
</feature>
<sequence length="502" mass="55850">MRKSGGILLAAPASGSGKTAAACAMIAALRDQGLEVRACKCGPDYIDPMFHREVLGINSKNLDLFFSEREELIQEYERHTEGADITVTEGVMGYYDGMTLDSERASSYDVARTLGLPVLLVLPCRGASLSLAAVVKGIAEFREDSNLCGIILNRVSEMLYPRLKRMLEDELGKMGLDIPVVGYLPEDPCFRMESRHLGLVTPQEMDGLKARMKEAGNLLARTVDLELVREIAGKAARSSGREEGSEKIRDHVPVRRKIRLGIARDEAFCFYYKDNLTLLEDLGCILVSFSPLRDSALPDALDGLILGGGYPELHGKELAENKGMLSSVREALEAGMPCLAECGGFMYLHEKLEDREGTVYSLVGRILGRTYSTGKLVRFGYVQIRNREKEDSCPEEYLSLKGNLSSEGYLLPGETIRGHEFHYWDSTDSGKDCVAVKPDGQRKWNCIHMEGNLFAGYPHLYLPSMRKFAERFVKRCGNWREKTETGTDSDQEKTAGQKSKRL</sequence>
<dbReference type="PANTHER" id="PTHR43873:SF1">
    <property type="entry name" value="COBYRINATE A,C-DIAMIDE SYNTHASE"/>
    <property type="match status" value="1"/>
</dbReference>
<dbReference type="InterPro" id="IPR002586">
    <property type="entry name" value="CobQ/CobB/MinD/ParA_Nub-bd_dom"/>
</dbReference>
<dbReference type="PROSITE" id="PS51274">
    <property type="entry name" value="GATASE_COBBQ"/>
    <property type="match status" value="1"/>
</dbReference>
<evidence type="ECO:0000256" key="2">
    <source>
        <dbReference type="ARBA" id="ARBA00022598"/>
    </source>
</evidence>
<dbReference type="PANTHER" id="PTHR43873">
    <property type="entry name" value="COBYRINATE A,C-DIAMIDE SYNTHASE"/>
    <property type="match status" value="1"/>
</dbReference>
<dbReference type="EMBL" id="DXAY01000260">
    <property type="protein sequence ID" value="HIZ75783.1"/>
    <property type="molecule type" value="Genomic_DNA"/>
</dbReference>
<keyword evidence="4" id="KW-0067">ATP-binding</keyword>
<dbReference type="Pfam" id="PF01656">
    <property type="entry name" value="CbiA"/>
    <property type="match status" value="1"/>
</dbReference>
<protein>
    <submittedName>
        <fullName evidence="10">Cobyrinate a,c-diamide synthase</fullName>
    </submittedName>
</protein>
<keyword evidence="2" id="KW-0436">Ligase</keyword>
<dbReference type="CDD" id="cd03130">
    <property type="entry name" value="GATase1_CobB"/>
    <property type="match status" value="1"/>
</dbReference>
<dbReference type="InterPro" id="IPR029062">
    <property type="entry name" value="Class_I_gatase-like"/>
</dbReference>
<evidence type="ECO:0000256" key="6">
    <source>
        <dbReference type="ARBA" id="ARBA00022962"/>
    </source>
</evidence>
<dbReference type="Gene3D" id="3.40.50.300">
    <property type="entry name" value="P-loop containing nucleotide triphosphate hydrolases"/>
    <property type="match status" value="1"/>
</dbReference>
<dbReference type="NCBIfam" id="NF002204">
    <property type="entry name" value="PRK01077.1"/>
    <property type="match status" value="1"/>
</dbReference>
<dbReference type="NCBIfam" id="TIGR00379">
    <property type="entry name" value="cobB"/>
    <property type="match status" value="1"/>
</dbReference>
<dbReference type="InterPro" id="IPR011698">
    <property type="entry name" value="GATase_3"/>
</dbReference>
<gene>
    <name evidence="10" type="ORF">H9723_11180</name>
</gene>
<name>A0A9D2GAR5_9FIRM</name>
<evidence type="ECO:0000259" key="9">
    <source>
        <dbReference type="Pfam" id="PF07685"/>
    </source>
</evidence>
<dbReference type="InterPro" id="IPR027417">
    <property type="entry name" value="P-loop_NTPase"/>
</dbReference>
<comment type="caution">
    <text evidence="10">The sequence shown here is derived from an EMBL/GenBank/DDBJ whole genome shotgun (WGS) entry which is preliminary data.</text>
</comment>
<evidence type="ECO:0000256" key="7">
    <source>
        <dbReference type="SAM" id="MobiDB-lite"/>
    </source>
</evidence>
<evidence type="ECO:0000313" key="10">
    <source>
        <dbReference type="EMBL" id="HIZ75783.1"/>
    </source>
</evidence>
<evidence type="ECO:0000256" key="1">
    <source>
        <dbReference type="ARBA" id="ARBA00001946"/>
    </source>
</evidence>
<evidence type="ECO:0000313" key="11">
    <source>
        <dbReference type="Proteomes" id="UP000824116"/>
    </source>
</evidence>
<keyword evidence="3" id="KW-0547">Nucleotide-binding</keyword>
<dbReference type="SUPFAM" id="SSF52540">
    <property type="entry name" value="P-loop containing nucleoside triphosphate hydrolases"/>
    <property type="match status" value="1"/>
</dbReference>
<dbReference type="SUPFAM" id="SSF52317">
    <property type="entry name" value="Class I glutamine amidotransferase-like"/>
    <property type="match status" value="1"/>
</dbReference>
<feature type="compositionally biased region" description="Basic and acidic residues" evidence="7">
    <location>
        <begin position="482"/>
        <end position="495"/>
    </location>
</feature>
<reference evidence="10" key="1">
    <citation type="journal article" date="2021" name="PeerJ">
        <title>Extensive microbial diversity within the chicken gut microbiome revealed by metagenomics and culture.</title>
        <authorList>
            <person name="Gilroy R."/>
            <person name="Ravi A."/>
            <person name="Getino M."/>
            <person name="Pursley I."/>
            <person name="Horton D.L."/>
            <person name="Alikhan N.F."/>
            <person name="Baker D."/>
            <person name="Gharbi K."/>
            <person name="Hall N."/>
            <person name="Watson M."/>
            <person name="Adriaenssens E.M."/>
            <person name="Foster-Nyarko E."/>
            <person name="Jarju S."/>
            <person name="Secka A."/>
            <person name="Antonio M."/>
            <person name="Oren A."/>
            <person name="Chaudhuri R.R."/>
            <person name="La Ragione R."/>
            <person name="Hildebrand F."/>
            <person name="Pallen M.J."/>
        </authorList>
    </citation>
    <scope>NUCLEOTIDE SEQUENCE</scope>
    <source>
        <strain evidence="10">CHK196-3914</strain>
    </source>
</reference>
<evidence type="ECO:0000256" key="3">
    <source>
        <dbReference type="ARBA" id="ARBA00022741"/>
    </source>
</evidence>
<dbReference type="GO" id="GO:0042242">
    <property type="term" value="F:cobyrinic acid a,c-diamide synthase activity"/>
    <property type="evidence" value="ECO:0007669"/>
    <property type="project" value="InterPro"/>
</dbReference>
<dbReference type="InterPro" id="IPR004484">
    <property type="entry name" value="CbiA/CobB_synth"/>
</dbReference>
<dbReference type="Pfam" id="PF07685">
    <property type="entry name" value="GATase_3"/>
    <property type="match status" value="1"/>
</dbReference>